<feature type="domain" description="DUF802" evidence="2">
    <location>
        <begin position="321"/>
        <end position="373"/>
    </location>
</feature>
<evidence type="ECO:0000259" key="2">
    <source>
        <dbReference type="Pfam" id="PF05650"/>
    </source>
</evidence>
<name>A0ABV3QDG4_9GAMM</name>
<keyword evidence="4" id="KW-1185">Reference proteome</keyword>
<feature type="transmembrane region" description="Helical" evidence="1">
    <location>
        <begin position="5"/>
        <end position="25"/>
    </location>
</feature>
<keyword evidence="1" id="KW-0472">Membrane</keyword>
<feature type="domain" description="DUF802" evidence="2">
    <location>
        <begin position="376"/>
        <end position="428"/>
    </location>
</feature>
<dbReference type="Pfam" id="PF05650">
    <property type="entry name" value="DUF802"/>
    <property type="match status" value="2"/>
</dbReference>
<proteinExistence type="predicted"/>
<evidence type="ECO:0000256" key="1">
    <source>
        <dbReference type="SAM" id="Phobius"/>
    </source>
</evidence>
<protein>
    <submittedName>
        <fullName evidence="3">DUF802 domain-containing protein</fullName>
    </submittedName>
</protein>
<organism evidence="3 4">
    <name type="scientific">Rhodanobacter lycopersici</name>
    <dbReference type="NCBI Taxonomy" id="3162487"/>
    <lineage>
        <taxon>Bacteria</taxon>
        <taxon>Pseudomonadati</taxon>
        <taxon>Pseudomonadota</taxon>
        <taxon>Gammaproteobacteria</taxon>
        <taxon>Lysobacterales</taxon>
        <taxon>Rhodanobacteraceae</taxon>
        <taxon>Rhodanobacter</taxon>
    </lineage>
</organism>
<keyword evidence="1" id="KW-0812">Transmembrane</keyword>
<feature type="transmembrane region" description="Helical" evidence="1">
    <location>
        <begin position="105"/>
        <end position="127"/>
    </location>
</feature>
<gene>
    <name evidence="3" type="ORF">ABQJ54_08925</name>
</gene>
<dbReference type="Proteomes" id="UP001556220">
    <property type="component" value="Unassembled WGS sequence"/>
</dbReference>
<dbReference type="RefSeq" id="WP_367853943.1">
    <property type="nucleotide sequence ID" value="NZ_JBFOHK010000002.1"/>
</dbReference>
<keyword evidence="1" id="KW-1133">Transmembrane helix</keyword>
<reference evidence="3 4" key="1">
    <citation type="submission" date="2024-06" db="EMBL/GenBank/DDBJ databases">
        <authorList>
            <person name="Woo H."/>
        </authorList>
    </citation>
    <scope>NUCLEOTIDE SEQUENCE [LARGE SCALE GENOMIC DNA]</scope>
    <source>
        <strain evidence="3 4">Si-c</strain>
    </source>
</reference>
<evidence type="ECO:0000313" key="3">
    <source>
        <dbReference type="EMBL" id="MEW9571874.1"/>
    </source>
</evidence>
<evidence type="ECO:0000313" key="4">
    <source>
        <dbReference type="Proteomes" id="UP001556220"/>
    </source>
</evidence>
<dbReference type="InterPro" id="IPR008520">
    <property type="entry name" value="DUF802"/>
</dbReference>
<comment type="caution">
    <text evidence="3">The sequence shown here is derived from an EMBL/GenBank/DDBJ whole genome shotgun (WGS) entry which is preliminary data.</text>
</comment>
<sequence length="720" mass="76683">MSRNLLVPVVFLAGLLAVCWIGIGYLGNHTLAAAVAALIAACYLAGAFELLRYRQATATLVRALPSIGEAADNLGGWLSQLQPGLRNSVRLRVEGERVGLPAPALAPYLVGLLVLLGMLGTLLGMMATLRGTGLALESATDLDAIRSSLAAPVKGLGFAFGTSIAGVATSAALGLLSALLRGERAQAVQQLDTGIATHLGHHSQSTQRRETFRLLQEQNALMPVLVERLQTLADTLERQQQVAGERLQAGQETFHQRTEAAYTQLATSLQQALHDGIARQAHAVGAALQPVVDSTMAGLAEQSGRLHAAIEQAVRQQLAGLSTTVQGAAGAARESWSAAVAEQQRGNAALADDLRQALQQFAATFEQRSAALVDGVSVRLEDNTARTAEAWHGALTRQHEAHDALARRNEQAWEAASVGFDQRSRALIDALQQSHGDLQAAFAERSGTMVRSLQRSHGELQDALEARDAERLAQWRDAFAALTSEFGQRWEQGNEQVAAHQQQVCATLEKTAQAMGEQAQAQARDTLAEISRLVATASEAPRAAAEVVAELRQKLSDSMVRDTAMLEERGRLLETLQTLLDAVNHASTEQRGAIDALVATSADLLERVGSRFTARIESETGRLDEAAAHVTGSAVEVASLGEAFGGAVQLFGQSTEALNERLRGIEAALDKSLARSDEQLAYYVAQAREVIELSMLSQKQIIGELQQLAGTRSDAEPASA</sequence>
<feature type="transmembrane region" description="Helical" evidence="1">
    <location>
        <begin position="31"/>
        <end position="51"/>
    </location>
</feature>
<dbReference type="EMBL" id="JBFOHK010000002">
    <property type="protein sequence ID" value="MEW9571874.1"/>
    <property type="molecule type" value="Genomic_DNA"/>
</dbReference>
<accession>A0ABV3QDG4</accession>